<comment type="caution">
    <text evidence="1">The sequence shown here is derived from an EMBL/GenBank/DDBJ whole genome shotgun (WGS) entry which is preliminary data.</text>
</comment>
<reference evidence="1 2" key="1">
    <citation type="journal article" date="2021" name="Commun. Biol.">
        <title>Genomic insights into the host specific adaptation of the Pneumocystis genus.</title>
        <authorList>
            <person name="Cisse O.H."/>
            <person name="Ma L."/>
            <person name="Dekker J.P."/>
            <person name="Khil P.P."/>
            <person name="Youn J.-H."/>
            <person name="Brenchley J.M."/>
            <person name="Blair R."/>
            <person name="Pahar B."/>
            <person name="Chabe M."/>
            <person name="Van Rompay K.K.A."/>
            <person name="Keesler R."/>
            <person name="Sukura A."/>
            <person name="Hirsch V."/>
            <person name="Kutty G."/>
            <person name="Liu Y."/>
            <person name="Peng L."/>
            <person name="Chen J."/>
            <person name="Song J."/>
            <person name="Weissenbacher-Lang C."/>
            <person name="Xu J."/>
            <person name="Upham N.S."/>
            <person name="Stajich J.E."/>
            <person name="Cuomo C.A."/>
            <person name="Cushion M.T."/>
            <person name="Kovacs J.A."/>
        </authorList>
    </citation>
    <scope>NUCLEOTIDE SEQUENCE [LARGE SCALE GENOMIC DNA]</scope>
    <source>
        <strain evidence="1 2">RABM</strain>
    </source>
</reference>
<name>A0ACB7CG05_9ASCO</name>
<dbReference type="Proteomes" id="UP000768646">
    <property type="component" value="Unassembled WGS sequence"/>
</dbReference>
<protein>
    <submittedName>
        <fullName evidence="1">Uncharacterized protein</fullName>
    </submittedName>
</protein>
<gene>
    <name evidence="1" type="ORF">PORY_001028</name>
</gene>
<proteinExistence type="predicted"/>
<keyword evidence="2" id="KW-1185">Reference proteome</keyword>
<evidence type="ECO:0000313" key="2">
    <source>
        <dbReference type="Proteomes" id="UP000768646"/>
    </source>
</evidence>
<sequence>MGLYLILIVRNVLRPELFQDLLQFQRKQPIFTHQINRSNVSFEKNLENKIVVKSIDMSPAVASLVKYYNIINPSEIRKTGPRGRLLKGDVLAYVSLIDKDYPLKLLKALEKKKSIFNIKQKQLAEDPFTTITIPVCLDALLSLEKSVNEKLFKIDFSSLINKAVYNAFKSVPSIILKKVSYQEILFSSIIGETLKYDDINNENFTEYFKGKKTSILWELPKNIKIENITFPPSISLTIEKILETPLQSLEKNQKDLDIIDFLAKDRFSESFILTEKNISQHTTFIKIKFDKFYTDIRIANSYINSLKKYLETPNKLLL</sequence>
<dbReference type="EMBL" id="JABTEG010000003">
    <property type="protein sequence ID" value="KAG4305472.1"/>
    <property type="molecule type" value="Genomic_DNA"/>
</dbReference>
<organism evidence="1 2">
    <name type="scientific">Pneumocystis oryctolagi</name>
    <dbReference type="NCBI Taxonomy" id="42067"/>
    <lineage>
        <taxon>Eukaryota</taxon>
        <taxon>Fungi</taxon>
        <taxon>Dikarya</taxon>
        <taxon>Ascomycota</taxon>
        <taxon>Taphrinomycotina</taxon>
        <taxon>Pneumocystomycetes</taxon>
        <taxon>Pneumocystaceae</taxon>
        <taxon>Pneumocystis</taxon>
    </lineage>
</organism>
<evidence type="ECO:0000313" key="1">
    <source>
        <dbReference type="EMBL" id="KAG4305472.1"/>
    </source>
</evidence>
<accession>A0ACB7CG05</accession>